<evidence type="ECO:0000313" key="2">
    <source>
        <dbReference type="Proteomes" id="UP000481288"/>
    </source>
</evidence>
<dbReference type="OrthoDB" id="408373at2759"/>
<dbReference type="PANTHER" id="PTHR37017:SF8">
    <property type="entry name" value="AB HYDROLASE-1 DOMAIN-CONTAINING PROTEIN"/>
    <property type="match status" value="1"/>
</dbReference>
<proteinExistence type="predicted"/>
<keyword evidence="2" id="KW-1185">Reference proteome</keyword>
<name>A0A7D8UMB2_9HELO</name>
<evidence type="ECO:0008006" key="3">
    <source>
        <dbReference type="Google" id="ProtNLM"/>
    </source>
</evidence>
<reference evidence="1 2" key="1">
    <citation type="submission" date="2018-05" db="EMBL/GenBank/DDBJ databases">
        <title>Whole genome sequencing for identification of molecular markers to develop diagnostic detection tools for the regulated plant pathogen Lachnellula willkommii.</title>
        <authorList>
            <person name="Giroux E."/>
            <person name="Bilodeau G."/>
        </authorList>
    </citation>
    <scope>NUCLEOTIDE SEQUENCE [LARGE SCALE GENOMIC DNA]</scope>
    <source>
        <strain evidence="1 2">CBS 625.97</strain>
    </source>
</reference>
<dbReference type="AlphaFoldDB" id="A0A7D8UMB2"/>
<dbReference type="InterPro" id="IPR052897">
    <property type="entry name" value="Sec-Metab_Biosynth_Hydrolase"/>
</dbReference>
<dbReference type="InterPro" id="IPR029058">
    <property type="entry name" value="AB_hydrolase_fold"/>
</dbReference>
<protein>
    <recommendedName>
        <fullName evidence="3">AB hydrolase-1 domain-containing protein</fullName>
    </recommendedName>
</protein>
<dbReference type="PANTHER" id="PTHR37017">
    <property type="entry name" value="AB HYDROLASE-1 DOMAIN-CONTAINING PROTEIN-RELATED"/>
    <property type="match status" value="1"/>
</dbReference>
<dbReference type="Proteomes" id="UP000481288">
    <property type="component" value="Unassembled WGS sequence"/>
</dbReference>
<comment type="caution">
    <text evidence="1">The sequence shown here is derived from an EMBL/GenBank/DDBJ whole genome shotgun (WGS) entry which is preliminary data.</text>
</comment>
<gene>
    <name evidence="1" type="ORF">LCER1_G006878</name>
</gene>
<evidence type="ECO:0000313" key="1">
    <source>
        <dbReference type="EMBL" id="TVY50480.1"/>
    </source>
</evidence>
<dbReference type="EMBL" id="QGMG01001119">
    <property type="protein sequence ID" value="TVY50480.1"/>
    <property type="molecule type" value="Genomic_DNA"/>
</dbReference>
<accession>A0A7D8UMB2</accession>
<dbReference type="Gene3D" id="3.40.50.1820">
    <property type="entry name" value="alpha/beta hydrolase"/>
    <property type="match status" value="1"/>
</dbReference>
<organism evidence="1 2">
    <name type="scientific">Lachnellula cervina</name>
    <dbReference type="NCBI Taxonomy" id="1316786"/>
    <lineage>
        <taxon>Eukaryota</taxon>
        <taxon>Fungi</taxon>
        <taxon>Dikarya</taxon>
        <taxon>Ascomycota</taxon>
        <taxon>Pezizomycotina</taxon>
        <taxon>Leotiomycetes</taxon>
        <taxon>Helotiales</taxon>
        <taxon>Lachnaceae</taxon>
        <taxon>Lachnellula</taxon>
    </lineage>
</organism>
<sequence>MQGTLLPHAMNVFETPSPPPAWQEPGFEGSLAYLRCVQDKAVPVFVQDMMMEKTGVEWIVGDIDTSHFPFLSRPSEVTEVLTKWPEMFSKVKAND</sequence>